<accession>A0A543IIR4</accession>
<dbReference type="EMBL" id="VFPO01000001">
    <property type="protein sequence ID" value="TQM70442.1"/>
    <property type="molecule type" value="Genomic_DNA"/>
</dbReference>
<keyword evidence="1" id="KW-0812">Transmembrane</keyword>
<evidence type="ECO:0000313" key="3">
    <source>
        <dbReference type="Proteomes" id="UP000316706"/>
    </source>
</evidence>
<feature type="transmembrane region" description="Helical" evidence="1">
    <location>
        <begin position="12"/>
        <end position="32"/>
    </location>
</feature>
<gene>
    <name evidence="2" type="ORF">FHX41_4168</name>
</gene>
<reference evidence="2 3" key="1">
    <citation type="submission" date="2019-06" db="EMBL/GenBank/DDBJ databases">
        <title>Sequencing the genomes of 1000 actinobacteria strains.</title>
        <authorList>
            <person name="Klenk H.-P."/>
        </authorList>
    </citation>
    <scope>NUCLEOTIDE SEQUENCE [LARGE SCALE GENOMIC DNA]</scope>
    <source>
        <strain evidence="2 3">DSM 45043</strain>
    </source>
</reference>
<evidence type="ECO:0000313" key="2">
    <source>
        <dbReference type="EMBL" id="TQM70442.1"/>
    </source>
</evidence>
<organism evidence="2 3">
    <name type="scientific">Actinomadura hallensis</name>
    <dbReference type="NCBI Taxonomy" id="337895"/>
    <lineage>
        <taxon>Bacteria</taxon>
        <taxon>Bacillati</taxon>
        <taxon>Actinomycetota</taxon>
        <taxon>Actinomycetes</taxon>
        <taxon>Streptosporangiales</taxon>
        <taxon>Thermomonosporaceae</taxon>
        <taxon>Actinomadura</taxon>
    </lineage>
</organism>
<comment type="caution">
    <text evidence="2">The sequence shown here is derived from an EMBL/GenBank/DDBJ whole genome shotgun (WGS) entry which is preliminary data.</text>
</comment>
<proteinExistence type="predicted"/>
<keyword evidence="3" id="KW-1185">Reference proteome</keyword>
<keyword evidence="1" id="KW-0472">Membrane</keyword>
<dbReference type="Proteomes" id="UP000316706">
    <property type="component" value="Unassembled WGS sequence"/>
</dbReference>
<protein>
    <submittedName>
        <fullName evidence="2">Uncharacterized protein</fullName>
    </submittedName>
</protein>
<evidence type="ECO:0000256" key="1">
    <source>
        <dbReference type="SAM" id="Phobius"/>
    </source>
</evidence>
<sequence>MIPKRSKSDDRPWWWSMLWICNMLVSCARLAYQIIRDWHH</sequence>
<keyword evidence="1" id="KW-1133">Transmembrane helix</keyword>
<dbReference type="AlphaFoldDB" id="A0A543IIR4"/>
<dbReference type="PROSITE" id="PS51257">
    <property type="entry name" value="PROKAR_LIPOPROTEIN"/>
    <property type="match status" value="1"/>
</dbReference>
<name>A0A543IIR4_9ACTN</name>